<keyword evidence="7" id="KW-1185">Reference proteome</keyword>
<dbReference type="PANTHER" id="PTHR46017:SF1">
    <property type="entry name" value="ALPHA-MANNOSIDASE 2C1"/>
    <property type="match status" value="1"/>
</dbReference>
<dbReference type="Pfam" id="PF09261">
    <property type="entry name" value="Alpha-mann_mid"/>
    <property type="match status" value="1"/>
</dbReference>
<dbReference type="InterPro" id="IPR028995">
    <property type="entry name" value="Glyco_hydro_57/38_cen_sf"/>
</dbReference>
<dbReference type="InterPro" id="IPR054723">
    <property type="entry name" value="Ams1-like_N"/>
</dbReference>
<dbReference type="GO" id="GO:0030246">
    <property type="term" value="F:carbohydrate binding"/>
    <property type="evidence" value="ECO:0007669"/>
    <property type="project" value="InterPro"/>
</dbReference>
<evidence type="ECO:0000313" key="7">
    <source>
        <dbReference type="Proteomes" id="UP001149140"/>
    </source>
</evidence>
<dbReference type="SUPFAM" id="SSF88688">
    <property type="entry name" value="Families 57/38 glycoside transferase middle domain"/>
    <property type="match status" value="1"/>
</dbReference>
<evidence type="ECO:0000313" key="6">
    <source>
        <dbReference type="EMBL" id="MDA0164026.1"/>
    </source>
</evidence>
<dbReference type="InterPro" id="IPR015341">
    <property type="entry name" value="Glyco_hydro_38_cen"/>
</dbReference>
<dbReference type="InterPro" id="IPR011330">
    <property type="entry name" value="Glyco_hydro/deAcase_b/a-brl"/>
</dbReference>
<evidence type="ECO:0000256" key="2">
    <source>
        <dbReference type="ARBA" id="ARBA00022723"/>
    </source>
</evidence>
<dbReference type="GO" id="GO:0009313">
    <property type="term" value="P:oligosaccharide catabolic process"/>
    <property type="evidence" value="ECO:0007669"/>
    <property type="project" value="TreeGrafter"/>
</dbReference>
<comment type="caution">
    <text evidence="6">The sequence shown here is derived from an EMBL/GenBank/DDBJ whole genome shotgun (WGS) entry which is preliminary data.</text>
</comment>
<keyword evidence="3 6" id="KW-0378">Hydrolase</keyword>
<dbReference type="SMART" id="SM00872">
    <property type="entry name" value="Alpha-mann_mid"/>
    <property type="match status" value="1"/>
</dbReference>
<dbReference type="RefSeq" id="WP_270043274.1">
    <property type="nucleotide sequence ID" value="NZ_JAPDOD010000029.1"/>
</dbReference>
<dbReference type="EMBL" id="JAPDOD010000029">
    <property type="protein sequence ID" value="MDA0164026.1"/>
    <property type="molecule type" value="Genomic_DNA"/>
</dbReference>
<keyword evidence="4" id="KW-0326">Glycosidase</keyword>
<feature type="domain" description="Glycoside hydrolase family 38 central" evidence="5">
    <location>
        <begin position="471"/>
        <end position="545"/>
    </location>
</feature>
<dbReference type="Gene3D" id="2.70.98.30">
    <property type="entry name" value="Golgi alpha-mannosidase II, domain 4"/>
    <property type="match status" value="1"/>
</dbReference>
<accession>A0A9X3S5C3</accession>
<evidence type="ECO:0000259" key="5">
    <source>
        <dbReference type="SMART" id="SM00872"/>
    </source>
</evidence>
<evidence type="ECO:0000256" key="1">
    <source>
        <dbReference type="ARBA" id="ARBA00009792"/>
    </source>
</evidence>
<reference evidence="6" key="1">
    <citation type="submission" date="2022-10" db="EMBL/GenBank/DDBJ databases">
        <title>The WGS of Solirubrobacter ginsenosidimutans DSM 21036.</title>
        <authorList>
            <person name="Jiang Z."/>
        </authorList>
    </citation>
    <scope>NUCLEOTIDE SEQUENCE</scope>
    <source>
        <strain evidence="6">DSM 21036</strain>
    </source>
</reference>
<dbReference type="Gene3D" id="1.20.1270.50">
    <property type="entry name" value="Glycoside hydrolase family 38, central domain"/>
    <property type="match status" value="1"/>
</dbReference>
<keyword evidence="2" id="KW-0479">Metal-binding</keyword>
<dbReference type="InterPro" id="IPR041147">
    <property type="entry name" value="GH38_C"/>
</dbReference>
<dbReference type="Pfam" id="PF22907">
    <property type="entry name" value="Ams1-like_1st"/>
    <property type="match status" value="1"/>
</dbReference>
<dbReference type="FunFam" id="1.20.1270.50:FF:000004">
    <property type="entry name" value="alpha-mannosidase 2C1 isoform X1"/>
    <property type="match status" value="1"/>
</dbReference>
<dbReference type="SUPFAM" id="SSF88713">
    <property type="entry name" value="Glycoside hydrolase/deacetylase"/>
    <property type="match status" value="1"/>
</dbReference>
<dbReference type="SUPFAM" id="SSF74650">
    <property type="entry name" value="Galactose mutarotase-like"/>
    <property type="match status" value="1"/>
</dbReference>
<dbReference type="AlphaFoldDB" id="A0A9X3S5C3"/>
<comment type="similarity">
    <text evidence="1">Belongs to the glycosyl hydrolase 38 family.</text>
</comment>
<dbReference type="FunFam" id="3.20.110.10:FF:000002">
    <property type="entry name" value="alpha-mannosidase 2C1 isoform X1"/>
    <property type="match status" value="1"/>
</dbReference>
<dbReference type="InterPro" id="IPR011013">
    <property type="entry name" value="Gal_mutarotase_sf_dom"/>
</dbReference>
<dbReference type="InterPro" id="IPR011682">
    <property type="entry name" value="Glyco_hydro_38_C"/>
</dbReference>
<dbReference type="PANTHER" id="PTHR46017">
    <property type="entry name" value="ALPHA-MANNOSIDASE 2C1"/>
    <property type="match status" value="1"/>
</dbReference>
<proteinExistence type="inferred from homology"/>
<dbReference type="InterPro" id="IPR037094">
    <property type="entry name" value="Glyco_hydro_38_cen_sf"/>
</dbReference>
<name>A0A9X3S5C3_9ACTN</name>
<dbReference type="Pfam" id="PF07748">
    <property type="entry name" value="Glyco_hydro_38C"/>
    <property type="match status" value="1"/>
</dbReference>
<evidence type="ECO:0000256" key="4">
    <source>
        <dbReference type="ARBA" id="ARBA00023295"/>
    </source>
</evidence>
<dbReference type="Pfam" id="PF17677">
    <property type="entry name" value="Glyco_hydro38C2"/>
    <property type="match status" value="1"/>
</dbReference>
<gene>
    <name evidence="6" type="ORF">OM076_27385</name>
</gene>
<dbReference type="InterPro" id="IPR027291">
    <property type="entry name" value="Glyco_hydro_38_N_sf"/>
</dbReference>
<dbReference type="Pfam" id="PF01074">
    <property type="entry name" value="Glyco_hydro_38N"/>
    <property type="match status" value="1"/>
</dbReference>
<dbReference type="GO" id="GO:0006013">
    <property type="term" value="P:mannose metabolic process"/>
    <property type="evidence" value="ECO:0007669"/>
    <property type="project" value="InterPro"/>
</dbReference>
<dbReference type="InterPro" id="IPR000602">
    <property type="entry name" value="Glyco_hydro_38_N"/>
</dbReference>
<sequence length="960" mass="105685">MFEHREYARERIAQFAARLPVFGTPVPLSLSLSGPVERGEFARAYRPAELGARLGPLFATYWLRASGTVPSGAHLFLDFGGEATLWVDGQPAESLSSGPRQARMSVPVPSGERVFELELACNDAFGYGESGQGLAARFELRRCDVAPVDADAWRTFHDVTFLLALEDVAEPEWAGELLAQLHAFTVDGDRERLDRLLARGSNAIHHTSAIGHAHLDTAWLWPLEETYRKLIRTTTAQLRLLDDYPAHVFAHSQAQHYAWLRDREPALFARVKAAIAAGRWIPVGGTWVEPDCNLPSGESLARQFLYGQRFFERELGRHCTEFWNPDVFGYTAQLPQLMREAGITRFLTQKLSWNRFTQPEHHTFIWQGLDGSEVLTHFPPADTYNAEATVEELHRESAVYRDHGRSRHSLLVFGHGDGGGGPTADMLERLARARDIHGLPRTVVRSPVEFFADLEADADDLRTVVGELYFELHRGTYTSQAQLKRGNRRGEGALHDAELLAALAGEEYPREAFQRLWETLLLNQFHDILPGSSINEVNVRARADLAAVEAGAEAISAAVLGEGEIPFNTRALARREVAVTPGDELVFVDVPPYGAGEIVARGGAGSSAPVGGDASVVAPAPVRLTRRDDGAIVLANEHLTVTLSPDGTVTSLVTGGREALSAPANRLELYEDLPTAWDAWDLDPAHLETREDLPPAAGHTVREHPLRAEVVFDRGWLTQAIRLDAGARRLEIHSEVDWQFDHRLLKVAFPLAVHARDVTYEVAFGAVQRPTHYSTRADLARYEVPGHRWADMSEHGFGVAVLTDSKYGYSAFGDTLRISLLRAPRLPDPEADRGLHRFAYALLPHPGSWQDADVVGEATRFNSPIRWGALAPGSLASVTGGLVLDTIKRAEDSGALVLRLYEPHGARGTARVRVPATTAHRANLLEQPGDPLSIEGGEIVVPYRPWEIVTVYSSSSSSSS</sequence>
<organism evidence="6 7">
    <name type="scientific">Solirubrobacter ginsenosidimutans</name>
    <dbReference type="NCBI Taxonomy" id="490573"/>
    <lineage>
        <taxon>Bacteria</taxon>
        <taxon>Bacillati</taxon>
        <taxon>Actinomycetota</taxon>
        <taxon>Thermoleophilia</taxon>
        <taxon>Solirubrobacterales</taxon>
        <taxon>Solirubrobacteraceae</taxon>
        <taxon>Solirubrobacter</taxon>
    </lineage>
</organism>
<dbReference type="Gene3D" id="3.20.110.10">
    <property type="entry name" value="Glycoside hydrolase 38, N terminal domain"/>
    <property type="match status" value="1"/>
</dbReference>
<dbReference type="GO" id="GO:0046872">
    <property type="term" value="F:metal ion binding"/>
    <property type="evidence" value="ECO:0007669"/>
    <property type="project" value="UniProtKB-KW"/>
</dbReference>
<dbReference type="Gene3D" id="2.60.40.2220">
    <property type="match status" value="1"/>
</dbReference>
<evidence type="ECO:0000256" key="3">
    <source>
        <dbReference type="ARBA" id="ARBA00022801"/>
    </source>
</evidence>
<dbReference type="Proteomes" id="UP001149140">
    <property type="component" value="Unassembled WGS sequence"/>
</dbReference>
<protein>
    <submittedName>
        <fullName evidence="6">Glycosyl hydrolase-related protein</fullName>
    </submittedName>
</protein>
<dbReference type="GO" id="GO:0004559">
    <property type="term" value="F:alpha-mannosidase activity"/>
    <property type="evidence" value="ECO:0007669"/>
    <property type="project" value="InterPro"/>
</dbReference>